<dbReference type="EMBL" id="FMDM01000006">
    <property type="protein sequence ID" value="SCG60566.1"/>
    <property type="molecule type" value="Genomic_DNA"/>
</dbReference>
<keyword evidence="2" id="KW-1185">Reference proteome</keyword>
<reference evidence="2" key="1">
    <citation type="submission" date="2016-06" db="EMBL/GenBank/DDBJ databases">
        <authorList>
            <person name="Varghese N."/>
            <person name="Submissions Spin"/>
        </authorList>
    </citation>
    <scope>NUCLEOTIDE SEQUENCE [LARGE SCALE GENOMIC DNA]</scope>
    <source>
        <strain evidence="2">DSM 45647</strain>
    </source>
</reference>
<dbReference type="RefSeq" id="WP_217628617.1">
    <property type="nucleotide sequence ID" value="NZ_FMDM01000006.1"/>
</dbReference>
<dbReference type="Proteomes" id="UP000199360">
    <property type="component" value="Unassembled WGS sequence"/>
</dbReference>
<evidence type="ECO:0000313" key="1">
    <source>
        <dbReference type="EMBL" id="SCG60566.1"/>
    </source>
</evidence>
<protein>
    <submittedName>
        <fullName evidence="1">Uncharacterized protein</fullName>
    </submittedName>
</protein>
<gene>
    <name evidence="1" type="ORF">GA0070213_106360</name>
</gene>
<proteinExistence type="predicted"/>
<accession>A0A1C5IS19</accession>
<name>A0A1C5IS19_9ACTN</name>
<sequence length="151" mass="17237">MCYIEVTASGSVRFGIDQSVYERAAAGQSRLFAVWPGQWSSDLFAIDDLDQLARGMGWAHDESRTGLADHDHQIRWSRLDRLNDNPRSPYVWVEVWLDCRCVVRDLRVFAAHMRRQLAWNIATSSGWGSSGSEGRGYSYSVKVQRRTLTQP</sequence>
<organism evidence="1 2">
    <name type="scientific">Micromonospora humi</name>
    <dbReference type="NCBI Taxonomy" id="745366"/>
    <lineage>
        <taxon>Bacteria</taxon>
        <taxon>Bacillati</taxon>
        <taxon>Actinomycetota</taxon>
        <taxon>Actinomycetes</taxon>
        <taxon>Micromonosporales</taxon>
        <taxon>Micromonosporaceae</taxon>
        <taxon>Micromonospora</taxon>
    </lineage>
</organism>
<evidence type="ECO:0000313" key="2">
    <source>
        <dbReference type="Proteomes" id="UP000199360"/>
    </source>
</evidence>
<dbReference type="AlphaFoldDB" id="A0A1C5IS19"/>